<keyword evidence="5 6" id="KW-0949">S-adenosyl-L-methionine</keyword>
<comment type="caution">
    <text evidence="10">The sequence shown here is derived from an EMBL/GenBank/DDBJ whole genome shotgun (WGS) entry which is preliminary data.</text>
</comment>
<evidence type="ECO:0000313" key="11">
    <source>
        <dbReference type="Proteomes" id="UP000297318"/>
    </source>
</evidence>
<name>A0A4Z1DZB7_9MICO</name>
<evidence type="ECO:0000256" key="1">
    <source>
        <dbReference type="ARBA" id="ARBA00022490"/>
    </source>
</evidence>
<feature type="region of interest" description="Disordered" evidence="7">
    <location>
        <begin position="1"/>
        <end position="44"/>
    </location>
</feature>
<dbReference type="Pfam" id="PF23016">
    <property type="entry name" value="RsmI_C"/>
    <property type="match status" value="1"/>
</dbReference>
<evidence type="ECO:0000256" key="5">
    <source>
        <dbReference type="ARBA" id="ARBA00022691"/>
    </source>
</evidence>
<dbReference type="Pfam" id="PF00590">
    <property type="entry name" value="TP_methylase"/>
    <property type="match status" value="1"/>
</dbReference>
<sequence>MMSTDGSTLPDGEPVDDAIEPDDLELDGAEEPGQEEPGPDDTPAAAARWRGLGRIVLAATPIGSSRDATENLKDLLAQADVVAAEDTRTLRQLLRRIGVHPSGAVVSYHEHNERERAAELVERAQAGATVAVVTDAGMPSVSDPGFRVAAAAQAAGVRVSALPGPSAVLTALAVSGLPSDRFCFEGFVARKGGERRRAFTELADERRTMVFFESPHRIAATLADMAEIFGADREVAVCRELTKPYEEVRRGGLAEVAAWAADGVRGEITVVLAGVSASARTVTAADVAPEVLESVAAGERLKDAASAVALRHGLPKRDVYEAALAAR</sequence>
<evidence type="ECO:0000313" key="10">
    <source>
        <dbReference type="EMBL" id="TGO04218.1"/>
    </source>
</evidence>
<dbReference type="HAMAP" id="MF_01877">
    <property type="entry name" value="16SrRNA_methyltr_I"/>
    <property type="match status" value="1"/>
</dbReference>
<evidence type="ECO:0000256" key="4">
    <source>
        <dbReference type="ARBA" id="ARBA00022679"/>
    </source>
</evidence>
<accession>A0A4Z1DZB7</accession>
<dbReference type="SUPFAM" id="SSF53790">
    <property type="entry name" value="Tetrapyrrole methylase"/>
    <property type="match status" value="1"/>
</dbReference>
<dbReference type="InterPro" id="IPR000878">
    <property type="entry name" value="4pyrrol_Mease"/>
</dbReference>
<dbReference type="Proteomes" id="UP000297318">
    <property type="component" value="Unassembled WGS sequence"/>
</dbReference>
<dbReference type="AlphaFoldDB" id="A0A4Z1DZB7"/>
<dbReference type="EC" id="2.1.1.198" evidence="6"/>
<protein>
    <recommendedName>
        <fullName evidence="6">Ribosomal RNA small subunit methyltransferase I</fullName>
        <ecNumber evidence="6">2.1.1.198</ecNumber>
    </recommendedName>
    <alternativeName>
        <fullName evidence="6">16S rRNA 2'-O-ribose C1402 methyltransferase</fullName>
    </alternativeName>
    <alternativeName>
        <fullName evidence="6">rRNA (cytidine-2'-O-)-methyltransferase RsmI</fullName>
    </alternativeName>
</protein>
<dbReference type="PANTHER" id="PTHR46111:SF1">
    <property type="entry name" value="RIBOSOMAL RNA SMALL SUBUNIT METHYLTRANSFERASE I"/>
    <property type="match status" value="1"/>
</dbReference>
<keyword evidence="3 6" id="KW-0489">Methyltransferase</keyword>
<comment type="subcellular location">
    <subcellularLocation>
        <location evidence="6">Cytoplasm</location>
    </subcellularLocation>
</comment>
<evidence type="ECO:0000256" key="6">
    <source>
        <dbReference type="HAMAP-Rule" id="MF_01877"/>
    </source>
</evidence>
<comment type="function">
    <text evidence="6">Catalyzes the 2'-O-methylation of the ribose of cytidine 1402 (C1402) in 16S rRNA.</text>
</comment>
<evidence type="ECO:0000259" key="8">
    <source>
        <dbReference type="Pfam" id="PF00590"/>
    </source>
</evidence>
<evidence type="ECO:0000256" key="3">
    <source>
        <dbReference type="ARBA" id="ARBA00022603"/>
    </source>
</evidence>
<proteinExistence type="inferred from homology"/>
<evidence type="ECO:0000259" key="9">
    <source>
        <dbReference type="Pfam" id="PF23016"/>
    </source>
</evidence>
<keyword evidence="4 6" id="KW-0808">Transferase</keyword>
<dbReference type="Gene3D" id="3.40.1010.10">
    <property type="entry name" value="Cobalt-precorrin-4 Transmethylase, Domain 1"/>
    <property type="match status" value="1"/>
</dbReference>
<dbReference type="Gene3D" id="3.30.950.10">
    <property type="entry name" value="Methyltransferase, Cobalt-precorrin-4 Transmethylase, Domain 2"/>
    <property type="match status" value="1"/>
</dbReference>
<dbReference type="GO" id="GO:0005737">
    <property type="term" value="C:cytoplasm"/>
    <property type="evidence" value="ECO:0007669"/>
    <property type="project" value="UniProtKB-SubCell"/>
</dbReference>
<dbReference type="GO" id="GO:0070677">
    <property type="term" value="F:rRNA (cytosine-2'-O-)-methyltransferase activity"/>
    <property type="evidence" value="ECO:0007669"/>
    <property type="project" value="UniProtKB-UniRule"/>
</dbReference>
<dbReference type="EMBL" id="RHPJ01000004">
    <property type="protein sequence ID" value="TGO04218.1"/>
    <property type="molecule type" value="Genomic_DNA"/>
</dbReference>
<evidence type="ECO:0000256" key="2">
    <source>
        <dbReference type="ARBA" id="ARBA00022552"/>
    </source>
</evidence>
<keyword evidence="11" id="KW-1185">Reference proteome</keyword>
<gene>
    <name evidence="6" type="primary">rsmI</name>
    <name evidence="10" type="ORF">SERN_2809</name>
</gene>
<feature type="domain" description="Tetrapyrrole methylase" evidence="8">
    <location>
        <begin position="55"/>
        <end position="256"/>
    </location>
</feature>
<dbReference type="PIRSF" id="PIRSF005917">
    <property type="entry name" value="MTase_YraL"/>
    <property type="match status" value="1"/>
</dbReference>
<dbReference type="InterPro" id="IPR008189">
    <property type="entry name" value="rRNA_ssu_MeTfrase_I"/>
</dbReference>
<dbReference type="InterPro" id="IPR053910">
    <property type="entry name" value="RsmI_HTH"/>
</dbReference>
<dbReference type="FunFam" id="3.30.950.10:FF:000003">
    <property type="entry name" value="Ribosomal RNA small subunit methyltransferase I"/>
    <property type="match status" value="1"/>
</dbReference>
<dbReference type="PANTHER" id="PTHR46111">
    <property type="entry name" value="RIBOSOMAL RNA SMALL SUBUNIT METHYLTRANSFERASE I"/>
    <property type="match status" value="1"/>
</dbReference>
<comment type="catalytic activity">
    <reaction evidence="6">
        <text>cytidine(1402) in 16S rRNA + S-adenosyl-L-methionine = 2'-O-methylcytidine(1402) in 16S rRNA + S-adenosyl-L-homocysteine + H(+)</text>
        <dbReference type="Rhea" id="RHEA:42924"/>
        <dbReference type="Rhea" id="RHEA-COMP:10285"/>
        <dbReference type="Rhea" id="RHEA-COMP:10286"/>
        <dbReference type="ChEBI" id="CHEBI:15378"/>
        <dbReference type="ChEBI" id="CHEBI:57856"/>
        <dbReference type="ChEBI" id="CHEBI:59789"/>
        <dbReference type="ChEBI" id="CHEBI:74495"/>
        <dbReference type="ChEBI" id="CHEBI:82748"/>
        <dbReference type="EC" id="2.1.1.198"/>
    </reaction>
</comment>
<reference evidence="10 11" key="1">
    <citation type="submission" date="2018-11" db="EMBL/GenBank/DDBJ databases">
        <title>Complete genome sequencing of the Actinobacteria Serinibacter sp. K3-2.</title>
        <authorList>
            <person name="Rakitin A.L."/>
            <person name="Beletsky A.V."/>
            <person name="Mardanov A.V."/>
            <person name="Ravin N.V."/>
            <person name="Gromova A.S."/>
            <person name="Filippova S.N."/>
            <person name="Gal'Chenko V.F."/>
        </authorList>
    </citation>
    <scope>NUCLEOTIDE SEQUENCE [LARGE SCALE GENOMIC DNA]</scope>
    <source>
        <strain evidence="10 11">K3-2</strain>
    </source>
</reference>
<dbReference type="CDD" id="cd11648">
    <property type="entry name" value="RsmI"/>
    <property type="match status" value="1"/>
</dbReference>
<keyword evidence="1 6" id="KW-0963">Cytoplasm</keyword>
<evidence type="ECO:0000256" key="7">
    <source>
        <dbReference type="SAM" id="MobiDB-lite"/>
    </source>
</evidence>
<dbReference type="FunFam" id="3.40.1010.10:FF:000007">
    <property type="entry name" value="Ribosomal RNA small subunit methyltransferase I"/>
    <property type="match status" value="1"/>
</dbReference>
<dbReference type="InterPro" id="IPR014777">
    <property type="entry name" value="4pyrrole_Mease_sub1"/>
</dbReference>
<feature type="compositionally biased region" description="Acidic residues" evidence="7">
    <location>
        <begin position="13"/>
        <end position="39"/>
    </location>
</feature>
<comment type="similarity">
    <text evidence="6">Belongs to the methyltransferase superfamily. RsmI family.</text>
</comment>
<keyword evidence="2 6" id="KW-0698">rRNA processing</keyword>
<dbReference type="InterPro" id="IPR014776">
    <property type="entry name" value="4pyrrole_Mease_sub2"/>
</dbReference>
<dbReference type="NCBIfam" id="TIGR00096">
    <property type="entry name" value="16S rRNA (cytidine(1402)-2'-O)-methyltransferase"/>
    <property type="match status" value="1"/>
</dbReference>
<organism evidence="10 11">
    <name type="scientific">Serinibacter arcticus</name>
    <dbReference type="NCBI Taxonomy" id="1655435"/>
    <lineage>
        <taxon>Bacteria</taxon>
        <taxon>Bacillati</taxon>
        <taxon>Actinomycetota</taxon>
        <taxon>Actinomycetes</taxon>
        <taxon>Micrococcales</taxon>
        <taxon>Beutenbergiaceae</taxon>
        <taxon>Serinibacter</taxon>
    </lineage>
</organism>
<feature type="domain" description="RsmI HTH" evidence="9">
    <location>
        <begin position="288"/>
        <end position="326"/>
    </location>
</feature>
<dbReference type="InterPro" id="IPR035996">
    <property type="entry name" value="4pyrrol_Methylase_sf"/>
</dbReference>